<dbReference type="EMBL" id="SNSC02000017">
    <property type="protein sequence ID" value="TID16774.1"/>
    <property type="molecule type" value="Genomic_DNA"/>
</dbReference>
<dbReference type="CDD" id="cd12148">
    <property type="entry name" value="fungal_TF_MHR"/>
    <property type="match status" value="1"/>
</dbReference>
<accession>A0A4Z1NQY4</accession>
<dbReference type="PANTHER" id="PTHR46910">
    <property type="entry name" value="TRANSCRIPTION FACTOR PDR1"/>
    <property type="match status" value="1"/>
</dbReference>
<feature type="region of interest" description="Disordered" evidence="5">
    <location>
        <begin position="873"/>
        <end position="914"/>
    </location>
</feature>
<evidence type="ECO:0000313" key="7">
    <source>
        <dbReference type="EMBL" id="TID16774.1"/>
    </source>
</evidence>
<evidence type="ECO:0000256" key="1">
    <source>
        <dbReference type="ARBA" id="ARBA00004123"/>
    </source>
</evidence>
<dbReference type="PANTHER" id="PTHR46910:SF3">
    <property type="entry name" value="HALOTOLERANCE PROTEIN 9-RELATED"/>
    <property type="match status" value="1"/>
</dbReference>
<keyword evidence="8" id="KW-1185">Reference proteome</keyword>
<evidence type="ECO:0000313" key="8">
    <source>
        <dbReference type="Proteomes" id="UP000298493"/>
    </source>
</evidence>
<dbReference type="Proteomes" id="UP000298493">
    <property type="component" value="Unassembled WGS sequence"/>
</dbReference>
<sequence length="1071" mass="118247">MLTQYTAHGSLLHSKIPRIRARLDREKPYSSSNPDTLCRMEHFSTTLAPGRGTNGAAESPTSMRLCYHCAGNSLKIHHVHARVPETRGPSPRCPESPSPRVPDAPSPRVPDAGPNHVFDHDHGVTALPVPIDMTVHGRCQHDLFPDTSLQLSLESRSDAANGFNRTQYAGASLGAITSASGKAGTANMFPQARKHVLSRLWRRCPFPPVSLRDCMQSSPPGRHVCTMVGLVSQALRLLVRDWRELGERLRQLGERLDCATLVRVYLRQDVRNHLASLDEPHTLDPSKHSKLRTLLKCSDQAQNESCMNCIIYGTKCEYTTAWPQQGEKRKHVPEQLGNGRSRSRKKQRASDDEEEKEARSAHSRSPTADEEERLEAECSGHSVTDAADPINHLPDRAAEVELEEKGIISAERDPLTVLVHDRLGKELVHFLTPMMTGVEHEDDVGESLEDAGLPPPQVTEALIDAYFDNIHPLYPIIDESSFRIQLQQYYESLQHVDRLWLLLVKIMMCTAAAACHDAPSLGHDIRRLREQLFSQVTCSSYLIYNQAGLRNTQVLTLISLYSIQMKKLNTAWLWVRWCIRMQTHWHSAKQRTIKEPVDVLALKDMVMWTSFMIESHLALTQFRDDGRLLESKMKSPSDEVKKKYPVFCHRLALARLTQRFTRLGVDSPAGPIAFTERFEQVYSSILSWKDSVPVRTLKFADWKRADYPVLQIGYQPEGDIFAEREEYQCVLFMHLEYHTLLLAMFTALGAASRLSPKKELKASSRVRNQIAIRISNARRLLANINSITDTAHLQPCVSSWLNAVQILSPFSFLYSHIMRRPSLLSTRSDLDLLYSATRHFRQYMNDTPRNKNIAALITSMYDAAAKFVSQSRAGGPLSGPQTCTPGDLADHYSDFPGENSTASTTTTKGRLASMGGMDSLKSVMNTPTGEAGEFDYSPTVDGSVDHTGGAGGLELNTSFPVHIPGVYAPYGSYSAGGHDFRMHSHSHDHGGGGGGGLGGGGNGMGIGSSGGGAEIAWLASAAGHGHGNGQGNVQGNTLPGVNSIGLGLGSTGNSWDDWFWGNHEGGRGGTV</sequence>
<keyword evidence="4" id="KW-0539">Nucleus</keyword>
<comment type="subcellular location">
    <subcellularLocation>
        <location evidence="1">Nucleus</location>
    </subcellularLocation>
</comment>
<evidence type="ECO:0000256" key="5">
    <source>
        <dbReference type="SAM" id="MobiDB-lite"/>
    </source>
</evidence>
<keyword evidence="3" id="KW-0238">DNA-binding</keyword>
<evidence type="ECO:0000259" key="6">
    <source>
        <dbReference type="Pfam" id="PF04082"/>
    </source>
</evidence>
<dbReference type="GO" id="GO:0005634">
    <property type="term" value="C:nucleus"/>
    <property type="evidence" value="ECO:0007669"/>
    <property type="project" value="UniProtKB-SubCell"/>
</dbReference>
<feature type="region of interest" description="Disordered" evidence="5">
    <location>
        <begin position="324"/>
        <end position="392"/>
    </location>
</feature>
<dbReference type="InterPro" id="IPR007219">
    <property type="entry name" value="XnlR_reg_dom"/>
</dbReference>
<feature type="domain" description="Xylanolytic transcriptional activator regulatory" evidence="6">
    <location>
        <begin position="463"/>
        <end position="614"/>
    </location>
</feature>
<evidence type="ECO:0000256" key="3">
    <source>
        <dbReference type="ARBA" id="ARBA00023125"/>
    </source>
</evidence>
<comment type="caution">
    <text evidence="7">The sequence shown here is derived from an EMBL/GenBank/DDBJ whole genome shotgun (WGS) entry which is preliminary data.</text>
</comment>
<feature type="compositionally biased region" description="Pro residues" evidence="5">
    <location>
        <begin position="91"/>
        <end position="108"/>
    </location>
</feature>
<feature type="compositionally biased region" description="Polar residues" evidence="5">
    <location>
        <begin position="898"/>
        <end position="908"/>
    </location>
</feature>
<name>A0A4Z1NQY4_9PEZI</name>
<protein>
    <recommendedName>
        <fullName evidence="6">Xylanolytic transcriptional activator regulatory domain-containing protein</fullName>
    </recommendedName>
</protein>
<proteinExistence type="predicted"/>
<dbReference type="GO" id="GO:0003677">
    <property type="term" value="F:DNA binding"/>
    <property type="evidence" value="ECO:0007669"/>
    <property type="project" value="UniProtKB-KW"/>
</dbReference>
<evidence type="ECO:0000256" key="2">
    <source>
        <dbReference type="ARBA" id="ARBA00022723"/>
    </source>
</evidence>
<dbReference type="Pfam" id="PF04082">
    <property type="entry name" value="Fungal_trans"/>
    <property type="match status" value="1"/>
</dbReference>
<reference evidence="7 8" key="1">
    <citation type="submission" date="2019-04" db="EMBL/GenBank/DDBJ databases">
        <title>High contiguity whole genome sequence and gene annotation resource for two Venturia nashicola isolates.</title>
        <authorList>
            <person name="Prokchorchik M."/>
            <person name="Won K."/>
            <person name="Lee Y."/>
            <person name="Choi E.D."/>
            <person name="Segonzac C."/>
            <person name="Sohn K.H."/>
        </authorList>
    </citation>
    <scope>NUCLEOTIDE SEQUENCE [LARGE SCALE GENOMIC DNA]</scope>
    <source>
        <strain evidence="7 8">PRI2</strain>
    </source>
</reference>
<feature type="region of interest" description="Disordered" evidence="5">
    <location>
        <begin position="83"/>
        <end position="111"/>
    </location>
</feature>
<dbReference type="GO" id="GO:0006351">
    <property type="term" value="P:DNA-templated transcription"/>
    <property type="evidence" value="ECO:0007669"/>
    <property type="project" value="InterPro"/>
</dbReference>
<dbReference type="GO" id="GO:0003700">
    <property type="term" value="F:DNA-binding transcription factor activity"/>
    <property type="evidence" value="ECO:0007669"/>
    <property type="project" value="InterPro"/>
</dbReference>
<dbReference type="InterPro" id="IPR050987">
    <property type="entry name" value="AtrR-like"/>
</dbReference>
<organism evidence="7 8">
    <name type="scientific">Venturia nashicola</name>
    <dbReference type="NCBI Taxonomy" id="86259"/>
    <lineage>
        <taxon>Eukaryota</taxon>
        <taxon>Fungi</taxon>
        <taxon>Dikarya</taxon>
        <taxon>Ascomycota</taxon>
        <taxon>Pezizomycotina</taxon>
        <taxon>Dothideomycetes</taxon>
        <taxon>Pleosporomycetidae</taxon>
        <taxon>Venturiales</taxon>
        <taxon>Venturiaceae</taxon>
        <taxon>Venturia</taxon>
    </lineage>
</organism>
<gene>
    <name evidence="7" type="ORF">E6O75_ATG09540</name>
</gene>
<dbReference type="GO" id="GO:0008270">
    <property type="term" value="F:zinc ion binding"/>
    <property type="evidence" value="ECO:0007669"/>
    <property type="project" value="InterPro"/>
</dbReference>
<keyword evidence="2" id="KW-0479">Metal-binding</keyword>
<evidence type="ECO:0000256" key="4">
    <source>
        <dbReference type="ARBA" id="ARBA00023242"/>
    </source>
</evidence>
<dbReference type="AlphaFoldDB" id="A0A4Z1NQY4"/>